<organism evidence="2 3">
    <name type="scientific">Sphingobacterium pedocola</name>
    <dbReference type="NCBI Taxonomy" id="2082722"/>
    <lineage>
        <taxon>Bacteria</taxon>
        <taxon>Pseudomonadati</taxon>
        <taxon>Bacteroidota</taxon>
        <taxon>Sphingobacteriia</taxon>
        <taxon>Sphingobacteriales</taxon>
        <taxon>Sphingobacteriaceae</taxon>
        <taxon>Sphingobacterium</taxon>
    </lineage>
</organism>
<reference evidence="2 3" key="1">
    <citation type="submission" date="2018-02" db="EMBL/GenBank/DDBJ databases">
        <title>Sphingobacterium KA21.</title>
        <authorList>
            <person name="Vasarhelyi B.M."/>
            <person name="Deshmukh S."/>
            <person name="Balint B."/>
            <person name="Kukolya J."/>
        </authorList>
    </citation>
    <scope>NUCLEOTIDE SEQUENCE [LARGE SCALE GENOMIC DNA]</scope>
    <source>
        <strain evidence="2 3">Ka21</strain>
    </source>
</reference>
<keyword evidence="3" id="KW-1185">Reference proteome</keyword>
<evidence type="ECO:0000256" key="1">
    <source>
        <dbReference type="SAM" id="SignalP"/>
    </source>
</evidence>
<evidence type="ECO:0000313" key="3">
    <source>
        <dbReference type="Proteomes" id="UP000618319"/>
    </source>
</evidence>
<sequence>MKKNIRNTTFAILALFFLLHISCKKDAYLTDGGLHNASTPYNAYDYLAAHKYHYFDTLLTIIDHYNLKEAVNNAGTFFVPTDRSINLYMDEQQRRLREDDEDAVYTLEKLFDELPADSVKQYLFTNKLALNDVNTSETTYTSLGSTNIKIQKVLQTDPQYYRWSTTPVYFLYYIRDLGLTTPTRVQCQTTGITTQNGNGTILHVLQNTHVFASFTN</sequence>
<evidence type="ECO:0000313" key="2">
    <source>
        <dbReference type="EMBL" id="MBE8722400.1"/>
    </source>
</evidence>
<comment type="caution">
    <text evidence="2">The sequence shown here is derived from an EMBL/GenBank/DDBJ whole genome shotgun (WGS) entry which is preliminary data.</text>
</comment>
<dbReference type="RefSeq" id="WP_196938810.1">
    <property type="nucleotide sequence ID" value="NZ_MU158689.1"/>
</dbReference>
<feature type="signal peptide" evidence="1">
    <location>
        <begin position="1"/>
        <end position="27"/>
    </location>
</feature>
<protein>
    <recommendedName>
        <fullName evidence="4">FAS1 domain-containing protein</fullName>
    </recommendedName>
</protein>
<dbReference type="Gene3D" id="2.30.180.10">
    <property type="entry name" value="FAS1 domain"/>
    <property type="match status" value="1"/>
</dbReference>
<dbReference type="InterPro" id="IPR036378">
    <property type="entry name" value="FAS1_dom_sf"/>
</dbReference>
<keyword evidence="1" id="KW-0732">Signal</keyword>
<dbReference type="EMBL" id="PSKQ01000024">
    <property type="protein sequence ID" value="MBE8722400.1"/>
    <property type="molecule type" value="Genomic_DNA"/>
</dbReference>
<feature type="chain" id="PRO_5047170786" description="FAS1 domain-containing protein" evidence="1">
    <location>
        <begin position="28"/>
        <end position="216"/>
    </location>
</feature>
<gene>
    <name evidence="2" type="ORF">C4F40_16870</name>
</gene>
<name>A0ABR9TAK9_9SPHI</name>
<accession>A0ABR9TAK9</accession>
<proteinExistence type="predicted"/>
<evidence type="ECO:0008006" key="4">
    <source>
        <dbReference type="Google" id="ProtNLM"/>
    </source>
</evidence>
<dbReference type="Proteomes" id="UP000618319">
    <property type="component" value="Unassembled WGS sequence"/>
</dbReference>